<protein>
    <recommendedName>
        <fullName evidence="1">DUF7352 domain-containing protein</fullName>
    </recommendedName>
</protein>
<dbReference type="EMBL" id="MZ274308">
    <property type="protein sequence ID" value="QYC54980.1"/>
    <property type="molecule type" value="Genomic_DNA"/>
</dbReference>
<feature type="domain" description="DUF7352" evidence="1">
    <location>
        <begin position="1"/>
        <end position="99"/>
    </location>
</feature>
<evidence type="ECO:0000259" key="1">
    <source>
        <dbReference type="Pfam" id="PF24043"/>
    </source>
</evidence>
<reference evidence="2" key="1">
    <citation type="submission" date="2021-05" db="EMBL/GenBank/DDBJ databases">
        <authorList>
            <person name="Oduselu T.J."/>
            <person name="Akomolafe A.O."/>
            <person name="Emem I.S."/>
            <person name="Adedeji R.O."/>
            <person name="Ojebola B.M."/>
            <person name="Daramola O.I."/>
            <person name="Olatinwo S.O."/>
            <person name="Taiwo A.E."/>
            <person name="Ayodele I.E."/>
            <person name="Atoyebi A.N."/>
            <person name="Raifu M."/>
            <person name="Adebiyi I."/>
            <person name="Ogunleye V.I."/>
            <person name="Faleye T.O.C."/>
            <person name="Bakarey A.S."/>
            <person name="Adewumi O.M."/>
            <person name="Anetor J.I."/>
            <person name="Ademowo O.G."/>
            <person name="Pollenz R.S."/>
            <person name="Garlena R.A."/>
            <person name="Russell D.A."/>
            <person name="Pope W.H."/>
            <person name="Jacobs-Sera D."/>
            <person name="Hatfull G.F."/>
        </authorList>
    </citation>
    <scope>NUCLEOTIDE SEQUENCE</scope>
</reference>
<dbReference type="GeneID" id="80034270"/>
<dbReference type="Pfam" id="PF24043">
    <property type="entry name" value="DUF7352"/>
    <property type="match status" value="1"/>
</dbReference>
<dbReference type="Proteomes" id="UP000826536">
    <property type="component" value="Segment"/>
</dbReference>
<accession>A0AAE7WDC2</accession>
<proteinExistence type="predicted"/>
<organism evidence="2 3">
    <name type="scientific">Arthrobacter phage Popper</name>
    <dbReference type="NCBI Taxonomy" id="2859633"/>
    <lineage>
        <taxon>Viruses</taxon>
        <taxon>Duplodnaviria</taxon>
        <taxon>Heunggongvirae</taxon>
        <taxon>Uroviricota</taxon>
        <taxon>Caudoviricetes</taxon>
        <taxon>Daemsvirinae</taxon>
        <taxon>Nanditavirus</taxon>
        <taxon>Nanditavirus popper</taxon>
    </lineage>
</organism>
<name>A0AAE7WDC2_9CAUD</name>
<dbReference type="KEGG" id="vg:80034270"/>
<dbReference type="InterPro" id="IPR055776">
    <property type="entry name" value="DUF7352"/>
</dbReference>
<evidence type="ECO:0000313" key="3">
    <source>
        <dbReference type="Proteomes" id="UP000826536"/>
    </source>
</evidence>
<dbReference type="RefSeq" id="YP_010761158.1">
    <property type="nucleotide sequence ID" value="NC_073592.1"/>
</dbReference>
<sequence>MRKIFKYEVPIDDAAHALLMPKHARIVHVEAQTKTLSPSDYLGARCTFWAEVDADPGALAEMRTFQAFGTGQEIPEGTYRGTVLIGPLVFHLYEISESEADHIYALQQAHPIASYRASPDPGEDAS</sequence>
<gene>
    <name evidence="2" type="primary">63</name>
    <name evidence="2" type="ORF">SEA_POPPER_63</name>
</gene>
<keyword evidence="3" id="KW-1185">Reference proteome</keyword>
<evidence type="ECO:0000313" key="2">
    <source>
        <dbReference type="EMBL" id="QYC54980.1"/>
    </source>
</evidence>